<dbReference type="AlphaFoldDB" id="X0UHH9"/>
<protein>
    <recommendedName>
        <fullName evidence="1">HEPN AbiJ-N-terminal domain-containing protein</fullName>
    </recommendedName>
</protein>
<gene>
    <name evidence="2" type="ORF">S01H1_32675</name>
</gene>
<organism evidence="2">
    <name type="scientific">marine sediment metagenome</name>
    <dbReference type="NCBI Taxonomy" id="412755"/>
    <lineage>
        <taxon>unclassified sequences</taxon>
        <taxon>metagenomes</taxon>
        <taxon>ecological metagenomes</taxon>
    </lineage>
</organism>
<dbReference type="InterPro" id="IPR049503">
    <property type="entry name" value="AbiJ_NTD4"/>
</dbReference>
<dbReference type="Pfam" id="PF18863">
    <property type="entry name" value="AbiJ_NTD4"/>
    <property type="match status" value="1"/>
</dbReference>
<feature type="non-terminal residue" evidence="2">
    <location>
        <position position="131"/>
    </location>
</feature>
<evidence type="ECO:0000259" key="1">
    <source>
        <dbReference type="Pfam" id="PF18863"/>
    </source>
</evidence>
<accession>X0UHH9</accession>
<feature type="domain" description="HEPN AbiJ-N-terminal" evidence="1">
    <location>
        <begin position="4"/>
        <end position="109"/>
    </location>
</feature>
<sequence>MDKYFSEREKGFRSRVNNEINKNAWGGIYALIESKIDDGSFGKSFPDICPDGGIICGSNIRTFISRLKAEIPDITWNSILEMPNTYTILDLIEFCFKNIAKPIKIGYHGYHKHNHYDFDVEEGQSDFQDDI</sequence>
<comment type="caution">
    <text evidence="2">The sequence shown here is derived from an EMBL/GenBank/DDBJ whole genome shotgun (WGS) entry which is preliminary data.</text>
</comment>
<name>X0UHH9_9ZZZZ</name>
<proteinExistence type="predicted"/>
<reference evidence="2" key="1">
    <citation type="journal article" date="2014" name="Front. Microbiol.">
        <title>High frequency of phylogenetically diverse reductive dehalogenase-homologous genes in deep subseafloor sedimentary metagenomes.</title>
        <authorList>
            <person name="Kawai M."/>
            <person name="Futagami T."/>
            <person name="Toyoda A."/>
            <person name="Takaki Y."/>
            <person name="Nishi S."/>
            <person name="Hori S."/>
            <person name="Arai W."/>
            <person name="Tsubouchi T."/>
            <person name="Morono Y."/>
            <person name="Uchiyama I."/>
            <person name="Ito T."/>
            <person name="Fujiyama A."/>
            <person name="Inagaki F."/>
            <person name="Takami H."/>
        </authorList>
    </citation>
    <scope>NUCLEOTIDE SEQUENCE</scope>
    <source>
        <strain evidence="2">Expedition CK06-06</strain>
    </source>
</reference>
<dbReference type="EMBL" id="BARS01020241">
    <property type="protein sequence ID" value="GAG05025.1"/>
    <property type="molecule type" value="Genomic_DNA"/>
</dbReference>
<evidence type="ECO:0000313" key="2">
    <source>
        <dbReference type="EMBL" id="GAG05025.1"/>
    </source>
</evidence>